<sequence length="192" mass="21125">MPRPSSLHWLAFAACLAWSAQAPAAMSKDAHRAQGKSIEAHYDAAQARCKPLKHNAKEVCLVKARGARDVAMAELEMQYRPTAKNDERLRVTRAEAAHALAREMCEPLDGNAKDVCRKDAKAVLAQAKAEAKLQTAAVEDSLRSTRVVEERTEAEDRQRAALFAAARERCDALAGEQRADCMINANKRFGKL</sequence>
<keyword evidence="3" id="KW-1185">Reference proteome</keyword>
<evidence type="ECO:0000256" key="1">
    <source>
        <dbReference type="SAM" id="SignalP"/>
    </source>
</evidence>
<evidence type="ECO:0000313" key="3">
    <source>
        <dbReference type="Proteomes" id="UP000318199"/>
    </source>
</evidence>
<dbReference type="PROSITE" id="PS51257">
    <property type="entry name" value="PROKAR_LIPOPROTEIN"/>
    <property type="match status" value="1"/>
</dbReference>
<dbReference type="Proteomes" id="UP000318199">
    <property type="component" value="Unassembled WGS sequence"/>
</dbReference>
<keyword evidence="1" id="KW-0732">Signal</keyword>
<comment type="caution">
    <text evidence="2">The sequence shown here is derived from an EMBL/GenBank/DDBJ whole genome shotgun (WGS) entry which is preliminary data.</text>
</comment>
<proteinExistence type="predicted"/>
<protein>
    <recommendedName>
        <fullName evidence="4">DUF1311 domain-containing protein</fullName>
    </recommendedName>
</protein>
<evidence type="ECO:0000313" key="2">
    <source>
        <dbReference type="EMBL" id="TWO72633.1"/>
    </source>
</evidence>
<organism evidence="2 3">
    <name type="scientific">Caenimonas sedimenti</name>
    <dbReference type="NCBI Taxonomy" id="2596921"/>
    <lineage>
        <taxon>Bacteria</taxon>
        <taxon>Pseudomonadati</taxon>
        <taxon>Pseudomonadota</taxon>
        <taxon>Betaproteobacteria</taxon>
        <taxon>Burkholderiales</taxon>
        <taxon>Comamonadaceae</taxon>
        <taxon>Caenimonas</taxon>
    </lineage>
</organism>
<accession>A0A562ZW01</accession>
<reference evidence="2 3" key="1">
    <citation type="submission" date="2019-07" db="EMBL/GenBank/DDBJ databases">
        <title>Caenimonas sedimenti sp. nov., isolated from activated sludge.</title>
        <authorList>
            <person name="Xu J."/>
        </authorList>
    </citation>
    <scope>NUCLEOTIDE SEQUENCE [LARGE SCALE GENOMIC DNA]</scope>
    <source>
        <strain evidence="2 3">HX-9-20</strain>
    </source>
</reference>
<gene>
    <name evidence="2" type="ORF">FN976_03620</name>
</gene>
<feature type="chain" id="PRO_5022094494" description="DUF1311 domain-containing protein" evidence="1">
    <location>
        <begin position="25"/>
        <end position="192"/>
    </location>
</feature>
<name>A0A562ZW01_9BURK</name>
<dbReference type="EMBL" id="VOBQ01000003">
    <property type="protein sequence ID" value="TWO72633.1"/>
    <property type="molecule type" value="Genomic_DNA"/>
</dbReference>
<feature type="signal peptide" evidence="1">
    <location>
        <begin position="1"/>
        <end position="24"/>
    </location>
</feature>
<evidence type="ECO:0008006" key="4">
    <source>
        <dbReference type="Google" id="ProtNLM"/>
    </source>
</evidence>
<dbReference type="AlphaFoldDB" id="A0A562ZW01"/>